<organism evidence="1 2">
    <name type="scientific">Tagetes erecta</name>
    <name type="common">African marigold</name>
    <dbReference type="NCBI Taxonomy" id="13708"/>
    <lineage>
        <taxon>Eukaryota</taxon>
        <taxon>Viridiplantae</taxon>
        <taxon>Streptophyta</taxon>
        <taxon>Embryophyta</taxon>
        <taxon>Tracheophyta</taxon>
        <taxon>Spermatophyta</taxon>
        <taxon>Magnoliopsida</taxon>
        <taxon>eudicotyledons</taxon>
        <taxon>Gunneridae</taxon>
        <taxon>Pentapetalae</taxon>
        <taxon>asterids</taxon>
        <taxon>campanulids</taxon>
        <taxon>Asterales</taxon>
        <taxon>Asteraceae</taxon>
        <taxon>Asteroideae</taxon>
        <taxon>Heliantheae alliance</taxon>
        <taxon>Tageteae</taxon>
        <taxon>Tagetes</taxon>
    </lineage>
</organism>
<evidence type="ECO:0000313" key="1">
    <source>
        <dbReference type="EMBL" id="KAK1405980.1"/>
    </source>
</evidence>
<evidence type="ECO:0000313" key="2">
    <source>
        <dbReference type="Proteomes" id="UP001229421"/>
    </source>
</evidence>
<comment type="caution">
    <text evidence="1">The sequence shown here is derived from an EMBL/GenBank/DDBJ whole genome shotgun (WGS) entry which is preliminary data.</text>
</comment>
<gene>
    <name evidence="1" type="ORF">QVD17_42290</name>
</gene>
<dbReference type="AlphaFoldDB" id="A0AAD8JK60"/>
<proteinExistence type="predicted"/>
<keyword evidence="2" id="KW-1185">Reference proteome</keyword>
<dbReference type="Proteomes" id="UP001229421">
    <property type="component" value="Unassembled WGS sequence"/>
</dbReference>
<accession>A0AAD8JK60</accession>
<protein>
    <submittedName>
        <fullName evidence="1">Uncharacterized protein</fullName>
    </submittedName>
</protein>
<sequence>MRVRSTRQICSRNQKKAKFEGPGAVTRFRSWCLFVEYFKIKCDLFHVNHHAWCLIILLRFSLMRQPSIRCMGVPRKE</sequence>
<reference evidence="1" key="1">
    <citation type="journal article" date="2023" name="bioRxiv">
        <title>Improved chromosome-level genome assembly for marigold (Tagetes erecta).</title>
        <authorList>
            <person name="Jiang F."/>
            <person name="Yuan L."/>
            <person name="Wang S."/>
            <person name="Wang H."/>
            <person name="Xu D."/>
            <person name="Wang A."/>
            <person name="Fan W."/>
        </authorList>
    </citation>
    <scope>NUCLEOTIDE SEQUENCE</scope>
    <source>
        <strain evidence="1">WSJ</strain>
        <tissue evidence="1">Leaf</tissue>
    </source>
</reference>
<dbReference type="EMBL" id="JAUHHV010000015">
    <property type="protein sequence ID" value="KAK1405980.1"/>
    <property type="molecule type" value="Genomic_DNA"/>
</dbReference>
<name>A0AAD8JK60_TARER</name>